<feature type="domain" description="Peptidase M20 dimerisation" evidence="4">
    <location>
        <begin position="211"/>
        <end position="305"/>
    </location>
</feature>
<dbReference type="SUPFAM" id="SSF53187">
    <property type="entry name" value="Zn-dependent exopeptidases"/>
    <property type="match status" value="1"/>
</dbReference>
<dbReference type="InterPro" id="IPR036264">
    <property type="entry name" value="Bact_exopeptidase_dim_dom"/>
</dbReference>
<dbReference type="NCBIfam" id="TIGR01879">
    <property type="entry name" value="hydantase"/>
    <property type="match status" value="1"/>
</dbReference>
<keyword evidence="6" id="KW-1185">Reference proteome</keyword>
<feature type="binding site" evidence="3">
    <location>
        <position position="80"/>
    </location>
    <ligand>
        <name>Zn(2+)</name>
        <dbReference type="ChEBI" id="CHEBI:29105"/>
        <label>1</label>
    </ligand>
</feature>
<protein>
    <submittedName>
        <fullName evidence="5">Zn-dependent hydrolase</fullName>
    </submittedName>
</protein>
<dbReference type="SUPFAM" id="SSF55031">
    <property type="entry name" value="Bacterial exopeptidase dimerisation domain"/>
    <property type="match status" value="1"/>
</dbReference>
<dbReference type="Gene3D" id="3.40.630.10">
    <property type="entry name" value="Zn peptidases"/>
    <property type="match status" value="1"/>
</dbReference>
<accession>A0A944CIW0</accession>
<gene>
    <name evidence="5" type="ORF">DYI25_06155</name>
</gene>
<dbReference type="NCBIfam" id="NF006771">
    <property type="entry name" value="PRK09290.1-5"/>
    <property type="match status" value="1"/>
</dbReference>
<dbReference type="AlphaFoldDB" id="A0A944CIW0"/>
<feature type="binding site" evidence="3">
    <location>
        <position position="91"/>
    </location>
    <ligand>
        <name>Zn(2+)</name>
        <dbReference type="ChEBI" id="CHEBI:29105"/>
        <label>1</label>
    </ligand>
</feature>
<proteinExistence type="inferred from homology"/>
<feature type="binding site" evidence="3">
    <location>
        <position position="91"/>
    </location>
    <ligand>
        <name>Zn(2+)</name>
        <dbReference type="ChEBI" id="CHEBI:29105"/>
        <label>2</label>
    </ligand>
</feature>
<dbReference type="PANTHER" id="PTHR32494">
    <property type="entry name" value="ALLANTOATE DEIMINASE-RELATED"/>
    <property type="match status" value="1"/>
</dbReference>
<sequence>MLDLKERIEQHIAQISEYTATPGKGTTRLTYSQEDLKTRNYIKGKMSEYGLQVREDGFGNIFGKLKGSLKDAPSVMVGSHFDSVPHGGSYDGPAGVVAALEVAGLFAKNNLSPKYPLEVVAMVEEEGARFGGGLMGSRGMVGLLSEEDFNNLRDSNGVSTVEAMAEIGLDSSLPKKRDPKTMKAFLELHIEQGPILEEKEIPIGVVEAIVGLTQLEVTVKGQAGHAGTTPMDRRADALVAAANIIARLPDLAAEEGTGTVITTGRLNVYPNGANVIPDQVVFSVDIRSGKEEHVLNVIEKTKNLVHFFSKNGIETTIDQLLYIQPKELNQGIRSLLKEKSEVLEIPYCSINSGAGHDAMVLSDYTDVGMLFIPSKDGLSHCPEEWSDSEDIAKAVQIFYETAKSLTEAD</sequence>
<feature type="binding site" evidence="3">
    <location>
        <position position="189"/>
    </location>
    <ligand>
        <name>Zn(2+)</name>
        <dbReference type="ChEBI" id="CHEBI:29105"/>
        <label>1</label>
    </ligand>
</feature>
<dbReference type="Gene3D" id="3.30.70.360">
    <property type="match status" value="1"/>
</dbReference>
<name>A0A944CIW0_9BACI</name>
<comment type="cofactor">
    <cofactor evidence="3">
        <name>Zn(2+)</name>
        <dbReference type="ChEBI" id="CHEBI:29105"/>
    </cofactor>
    <text evidence="3">Binds 2 Zn(2+) ions per subunit.</text>
</comment>
<keyword evidence="2 5" id="KW-0378">Hydrolase</keyword>
<evidence type="ECO:0000256" key="2">
    <source>
        <dbReference type="ARBA" id="ARBA00022801"/>
    </source>
</evidence>
<keyword evidence="3" id="KW-0862">Zinc</keyword>
<dbReference type="PIRSF" id="PIRSF001235">
    <property type="entry name" value="Amidase_carbamoylase"/>
    <property type="match status" value="1"/>
</dbReference>
<dbReference type="Pfam" id="PF07687">
    <property type="entry name" value="M20_dimer"/>
    <property type="match status" value="1"/>
</dbReference>
<reference evidence="5 6" key="1">
    <citation type="journal article" date="2021" name="Microorganisms">
        <title>Bacterial Dimethylsulfoniopropionate Biosynthesis in the East China Sea.</title>
        <authorList>
            <person name="Liu J."/>
            <person name="Zhang Y."/>
            <person name="Liu J."/>
            <person name="Zhong H."/>
            <person name="Williams B.T."/>
            <person name="Zheng Y."/>
            <person name="Curson A.R.J."/>
            <person name="Sun C."/>
            <person name="Sun H."/>
            <person name="Song D."/>
            <person name="Wagner Mackenzie B."/>
            <person name="Bermejo Martinez A."/>
            <person name="Todd J.D."/>
            <person name="Zhang X.H."/>
        </authorList>
    </citation>
    <scope>NUCLEOTIDE SEQUENCE [LARGE SCALE GENOMIC DNA]</scope>
    <source>
        <strain evidence="5 6">ESS08</strain>
    </source>
</reference>
<evidence type="ECO:0000313" key="5">
    <source>
        <dbReference type="EMBL" id="MBS8264015.1"/>
    </source>
</evidence>
<evidence type="ECO:0000256" key="3">
    <source>
        <dbReference type="PIRSR" id="PIRSR001235-1"/>
    </source>
</evidence>
<evidence type="ECO:0000256" key="1">
    <source>
        <dbReference type="ARBA" id="ARBA00006153"/>
    </source>
</evidence>
<dbReference type="InterPro" id="IPR010158">
    <property type="entry name" value="Amidase_Cbmase"/>
</dbReference>
<comment type="caution">
    <text evidence="5">The sequence shown here is derived from an EMBL/GenBank/DDBJ whole genome shotgun (WGS) entry which is preliminary data.</text>
</comment>
<comment type="similarity">
    <text evidence="1">Belongs to the peptidase M20 family.</text>
</comment>
<keyword evidence="3" id="KW-0479">Metal-binding</keyword>
<dbReference type="InterPro" id="IPR011650">
    <property type="entry name" value="Peptidase_M20_dimer"/>
</dbReference>
<dbReference type="CDD" id="cd03884">
    <property type="entry name" value="M20_bAS"/>
    <property type="match status" value="1"/>
</dbReference>
<feature type="binding site" evidence="3">
    <location>
        <position position="126"/>
    </location>
    <ligand>
        <name>Zn(2+)</name>
        <dbReference type="ChEBI" id="CHEBI:29105"/>
        <label>2</label>
    </ligand>
</feature>
<dbReference type="RefSeq" id="WP_213367534.1">
    <property type="nucleotide sequence ID" value="NZ_QTKX01000001.1"/>
</dbReference>
<dbReference type="Proteomes" id="UP000761411">
    <property type="component" value="Unassembled WGS sequence"/>
</dbReference>
<dbReference type="InterPro" id="IPR002933">
    <property type="entry name" value="Peptidase_M20"/>
</dbReference>
<evidence type="ECO:0000259" key="4">
    <source>
        <dbReference type="Pfam" id="PF07687"/>
    </source>
</evidence>
<feature type="binding site" evidence="3">
    <location>
        <position position="380"/>
    </location>
    <ligand>
        <name>Zn(2+)</name>
        <dbReference type="ChEBI" id="CHEBI:29105"/>
        <label>2</label>
    </ligand>
</feature>
<dbReference type="GO" id="GO:0046872">
    <property type="term" value="F:metal ion binding"/>
    <property type="evidence" value="ECO:0007669"/>
    <property type="project" value="UniProtKB-KW"/>
</dbReference>
<evidence type="ECO:0000313" key="6">
    <source>
        <dbReference type="Proteomes" id="UP000761411"/>
    </source>
</evidence>
<dbReference type="GO" id="GO:0016813">
    <property type="term" value="F:hydrolase activity, acting on carbon-nitrogen (but not peptide) bonds, in linear amidines"/>
    <property type="evidence" value="ECO:0007669"/>
    <property type="project" value="InterPro"/>
</dbReference>
<dbReference type="Pfam" id="PF01546">
    <property type="entry name" value="Peptidase_M20"/>
    <property type="match status" value="1"/>
</dbReference>
<organism evidence="5 6">
    <name type="scientific">Mesobacillus boroniphilus</name>
    <dbReference type="NCBI Taxonomy" id="308892"/>
    <lineage>
        <taxon>Bacteria</taxon>
        <taxon>Bacillati</taxon>
        <taxon>Bacillota</taxon>
        <taxon>Bacilli</taxon>
        <taxon>Bacillales</taxon>
        <taxon>Bacillaceae</taxon>
        <taxon>Mesobacillus</taxon>
    </lineage>
</organism>
<dbReference type="EMBL" id="QTKX01000001">
    <property type="protein sequence ID" value="MBS8264015.1"/>
    <property type="molecule type" value="Genomic_DNA"/>
</dbReference>
<dbReference type="PANTHER" id="PTHR32494:SF5">
    <property type="entry name" value="ALLANTOATE AMIDOHYDROLASE"/>
    <property type="match status" value="1"/>
</dbReference>